<evidence type="ECO:0000256" key="3">
    <source>
        <dbReference type="ARBA" id="ARBA00022840"/>
    </source>
</evidence>
<dbReference type="SUPFAM" id="SSF52540">
    <property type="entry name" value="P-loop containing nucleoside triphosphate hydrolases"/>
    <property type="match status" value="1"/>
</dbReference>
<keyword evidence="5 7" id="KW-0808">Transferase</keyword>
<sequence length="203" mass="22568">MTLFIGLTGGIASGKSTVSNMILELGIPVIDADKIAKEAVEPEEEAYKEIVRAFGNKVLKVDGNLDREKLGEIVFNSPEKRQLLNGIVHPAVRKEMNRQKDILISDGIQAGILDIPLLFESKLSHMVDKTLLVYADESVQFQRLKRRNGYSDEQAASRIASQLPLKDKISMADAVINNNGTIEDTKKQLLTILTQWKIKKPAE</sequence>
<evidence type="ECO:0000256" key="1">
    <source>
        <dbReference type="ARBA" id="ARBA00009018"/>
    </source>
</evidence>
<keyword evidence="4 5" id="KW-0173">Coenzyme A biosynthesis</keyword>
<evidence type="ECO:0000256" key="6">
    <source>
        <dbReference type="NCBIfam" id="TIGR00152"/>
    </source>
</evidence>
<keyword evidence="2 5" id="KW-0547">Nucleotide-binding</keyword>
<keyword evidence="8" id="KW-1185">Reference proteome</keyword>
<evidence type="ECO:0000256" key="4">
    <source>
        <dbReference type="ARBA" id="ARBA00022993"/>
    </source>
</evidence>
<dbReference type="InterPro" id="IPR001977">
    <property type="entry name" value="Depp_CoAkinase"/>
</dbReference>
<protein>
    <recommendedName>
        <fullName evidence="5 6">Dephospho-CoA kinase</fullName>
        <ecNumber evidence="5 6">2.7.1.24</ecNumber>
    </recommendedName>
    <alternativeName>
        <fullName evidence="5">Dephosphocoenzyme A kinase</fullName>
    </alternativeName>
</protein>
<evidence type="ECO:0000256" key="2">
    <source>
        <dbReference type="ARBA" id="ARBA00022741"/>
    </source>
</evidence>
<dbReference type="EMBL" id="WKKI01000007">
    <property type="protein sequence ID" value="MRX71765.1"/>
    <property type="molecule type" value="Genomic_DNA"/>
</dbReference>
<evidence type="ECO:0000313" key="7">
    <source>
        <dbReference type="EMBL" id="MRX71765.1"/>
    </source>
</evidence>
<reference evidence="7 8" key="1">
    <citation type="submission" date="2019-11" db="EMBL/GenBank/DDBJ databases">
        <title>Bacillus lacus genome.</title>
        <authorList>
            <person name="Allen C.J."/>
            <person name="Newman J.D."/>
        </authorList>
    </citation>
    <scope>NUCLEOTIDE SEQUENCE [LARGE SCALE GENOMIC DNA]</scope>
    <source>
        <strain evidence="7 8">KCTC 33946</strain>
    </source>
</reference>
<name>A0A7X2LWR6_9BACI</name>
<keyword evidence="3 5" id="KW-0067">ATP-binding</keyword>
<proteinExistence type="inferred from homology"/>
<evidence type="ECO:0000256" key="5">
    <source>
        <dbReference type="HAMAP-Rule" id="MF_00376"/>
    </source>
</evidence>
<dbReference type="AlphaFoldDB" id="A0A7X2LWR6"/>
<dbReference type="RefSeq" id="WP_154306902.1">
    <property type="nucleotide sequence ID" value="NZ_WKKI01000007.1"/>
</dbReference>
<gene>
    <name evidence="5" type="primary">coaE</name>
    <name evidence="7" type="ORF">GJU40_06190</name>
</gene>
<dbReference type="InterPro" id="IPR027417">
    <property type="entry name" value="P-loop_NTPase"/>
</dbReference>
<accession>A0A7X2LWR6</accession>
<evidence type="ECO:0000313" key="8">
    <source>
        <dbReference type="Proteomes" id="UP000448867"/>
    </source>
</evidence>
<dbReference type="CDD" id="cd02022">
    <property type="entry name" value="DPCK"/>
    <property type="match status" value="1"/>
</dbReference>
<dbReference type="FunFam" id="3.40.50.300:FF:000485">
    <property type="entry name" value="Dephospho-CoA kinase CAB5"/>
    <property type="match status" value="1"/>
</dbReference>
<keyword evidence="5 7" id="KW-0418">Kinase</keyword>
<dbReference type="PROSITE" id="PS51219">
    <property type="entry name" value="DPCK"/>
    <property type="match status" value="1"/>
</dbReference>
<dbReference type="EC" id="2.7.1.24" evidence="5 6"/>
<dbReference type="HAMAP" id="MF_00376">
    <property type="entry name" value="Dephospho_CoA_kinase"/>
    <property type="match status" value="1"/>
</dbReference>
<organism evidence="7 8">
    <name type="scientific">Metabacillus lacus</name>
    <dbReference type="NCBI Taxonomy" id="1983721"/>
    <lineage>
        <taxon>Bacteria</taxon>
        <taxon>Bacillati</taxon>
        <taxon>Bacillota</taxon>
        <taxon>Bacilli</taxon>
        <taxon>Bacillales</taxon>
        <taxon>Bacillaceae</taxon>
        <taxon>Metabacillus</taxon>
    </lineage>
</organism>
<dbReference type="PANTHER" id="PTHR10695:SF46">
    <property type="entry name" value="BIFUNCTIONAL COENZYME A SYNTHASE-RELATED"/>
    <property type="match status" value="1"/>
</dbReference>
<dbReference type="Gene3D" id="3.40.50.300">
    <property type="entry name" value="P-loop containing nucleotide triphosphate hydrolases"/>
    <property type="match status" value="1"/>
</dbReference>
<dbReference type="GO" id="GO:0005524">
    <property type="term" value="F:ATP binding"/>
    <property type="evidence" value="ECO:0007669"/>
    <property type="project" value="UniProtKB-UniRule"/>
</dbReference>
<dbReference type="GO" id="GO:0015937">
    <property type="term" value="P:coenzyme A biosynthetic process"/>
    <property type="evidence" value="ECO:0007669"/>
    <property type="project" value="UniProtKB-UniRule"/>
</dbReference>
<dbReference type="NCBIfam" id="TIGR00152">
    <property type="entry name" value="dephospho-CoA kinase"/>
    <property type="match status" value="1"/>
</dbReference>
<dbReference type="GO" id="GO:0005737">
    <property type="term" value="C:cytoplasm"/>
    <property type="evidence" value="ECO:0007669"/>
    <property type="project" value="UniProtKB-SubCell"/>
</dbReference>
<comment type="pathway">
    <text evidence="5">Cofactor biosynthesis; coenzyme A biosynthesis; CoA from (R)-pantothenate: step 5/5.</text>
</comment>
<dbReference type="Proteomes" id="UP000448867">
    <property type="component" value="Unassembled WGS sequence"/>
</dbReference>
<dbReference type="Pfam" id="PF01121">
    <property type="entry name" value="CoaE"/>
    <property type="match status" value="1"/>
</dbReference>
<comment type="caution">
    <text evidence="7">The sequence shown here is derived from an EMBL/GenBank/DDBJ whole genome shotgun (WGS) entry which is preliminary data.</text>
</comment>
<dbReference type="GO" id="GO:0004140">
    <property type="term" value="F:dephospho-CoA kinase activity"/>
    <property type="evidence" value="ECO:0007669"/>
    <property type="project" value="UniProtKB-UniRule"/>
</dbReference>
<keyword evidence="5" id="KW-0963">Cytoplasm</keyword>
<comment type="catalytic activity">
    <reaction evidence="5">
        <text>3'-dephospho-CoA + ATP = ADP + CoA + H(+)</text>
        <dbReference type="Rhea" id="RHEA:18245"/>
        <dbReference type="ChEBI" id="CHEBI:15378"/>
        <dbReference type="ChEBI" id="CHEBI:30616"/>
        <dbReference type="ChEBI" id="CHEBI:57287"/>
        <dbReference type="ChEBI" id="CHEBI:57328"/>
        <dbReference type="ChEBI" id="CHEBI:456216"/>
        <dbReference type="EC" id="2.7.1.24"/>
    </reaction>
</comment>
<comment type="subcellular location">
    <subcellularLocation>
        <location evidence="5">Cytoplasm</location>
    </subcellularLocation>
</comment>
<dbReference type="UniPathway" id="UPA00241">
    <property type="reaction ID" value="UER00356"/>
</dbReference>
<feature type="binding site" evidence="5">
    <location>
        <begin position="12"/>
        <end position="17"/>
    </location>
    <ligand>
        <name>ATP</name>
        <dbReference type="ChEBI" id="CHEBI:30616"/>
    </ligand>
</feature>
<comment type="function">
    <text evidence="5">Catalyzes the phosphorylation of the 3'-hydroxyl group of dephosphocoenzyme A to form coenzyme A.</text>
</comment>
<dbReference type="PANTHER" id="PTHR10695">
    <property type="entry name" value="DEPHOSPHO-COA KINASE-RELATED"/>
    <property type="match status" value="1"/>
</dbReference>
<comment type="similarity">
    <text evidence="1 5">Belongs to the CoaE family.</text>
</comment>
<dbReference type="OrthoDB" id="9812943at2"/>